<feature type="domain" description="GH3 C-terminal" evidence="3">
    <location>
        <begin position="543"/>
        <end position="667"/>
    </location>
</feature>
<dbReference type="EMBL" id="BDGG01000017">
    <property type="protein sequence ID" value="GAV08166.1"/>
    <property type="molecule type" value="Genomic_DNA"/>
</dbReference>
<dbReference type="OrthoDB" id="10261911at2759"/>
<dbReference type="PANTHER" id="PTHR31901:SF9">
    <property type="entry name" value="GH3 DOMAIN-CONTAINING PROTEIN"/>
    <property type="match status" value="1"/>
</dbReference>
<sequence>MAARKSGEMGRRASFVEVAAKQHRKMSLIETAGQLIQNLTTGNHSLAVKVNYVYLTAVVSTFILLFTFVPAIIVIPGSFTLLFLYFATDFLRTWDPNWDFKVAFRQYASTIVFRYYGAYMNWKFHRDSFDVRKAQERTLRKVLALNAGTVYSKEHNLDKITHSSEFIRTQPLTKYPHYEPYVQRERDGEVNVITSDQPIFFGTTSGTTGKPSVIPFTNVMLRQHLGLYSLFSWNAQRYIPWEESVRLRPQWKVAYTNSKALLKAASGALIGPIVCNPMWTKMGEIYTAPSTANQIADFTAGTYVQLLFALRYRNLGSLDGVFASYVYMAFKKLEVEWKSLVEDIHRGGIRRDLDISQEIRDQLAPKLKADPERANELFAEFEQGFDNIAPRIWPELKFVIAVTSGPFAIYYQYLRKHYIKDTLFLSPTIAATEGFFGMNFWPLSSTARYALLPEVNFYEFIPVELSSEEVPQTVLMDQLQLGKDYEMVITTAVNLNRYRIGDVIRVVSFYNQVPVVEFRQRASGNLNIRGEKVTESLVYDTLVEATAKVPGLQRVVDYTACENIMLDVAEYKGNKPGARHVLFVELATDSEDPTEVLRVAEDLAEKYDEGIIQKHKSYARYRGTSSLERVLMFPVREGTFNRLREYLWKTGSVAAVQVKIPRILTKKELVLFMTKEIISPVEQATESTSQ</sequence>
<dbReference type="InterPro" id="IPR055378">
    <property type="entry name" value="GH3_C"/>
</dbReference>
<feature type="transmembrane region" description="Helical" evidence="1">
    <location>
        <begin position="53"/>
        <end position="86"/>
    </location>
</feature>
<dbReference type="InterPro" id="IPR004993">
    <property type="entry name" value="GH3"/>
</dbReference>
<proteinExistence type="predicted"/>
<comment type="caution">
    <text evidence="4">The sequence shown here is derived from an EMBL/GenBank/DDBJ whole genome shotgun (WGS) entry which is preliminary data.</text>
</comment>
<name>A0A1D1W4F7_RAMVA</name>
<dbReference type="Pfam" id="PF03321">
    <property type="entry name" value="GH3"/>
    <property type="match status" value="1"/>
</dbReference>
<keyword evidence="1" id="KW-0812">Transmembrane</keyword>
<keyword evidence="1" id="KW-1133">Transmembrane helix</keyword>
<reference evidence="4 5" key="1">
    <citation type="journal article" date="2016" name="Nat. Commun.">
        <title>Extremotolerant tardigrade genome and improved radiotolerance of human cultured cells by tardigrade-unique protein.</title>
        <authorList>
            <person name="Hashimoto T."/>
            <person name="Horikawa D.D."/>
            <person name="Saito Y."/>
            <person name="Kuwahara H."/>
            <person name="Kozuka-Hata H."/>
            <person name="Shin-I T."/>
            <person name="Minakuchi Y."/>
            <person name="Ohishi K."/>
            <person name="Motoyama A."/>
            <person name="Aizu T."/>
            <person name="Enomoto A."/>
            <person name="Kondo K."/>
            <person name="Tanaka S."/>
            <person name="Hara Y."/>
            <person name="Koshikawa S."/>
            <person name="Sagara H."/>
            <person name="Miura T."/>
            <person name="Yokobori S."/>
            <person name="Miyagawa K."/>
            <person name="Suzuki Y."/>
            <person name="Kubo T."/>
            <person name="Oyama M."/>
            <person name="Kohara Y."/>
            <person name="Fujiyama A."/>
            <person name="Arakawa K."/>
            <person name="Katayama T."/>
            <person name="Toyoda A."/>
            <person name="Kunieda T."/>
        </authorList>
    </citation>
    <scope>NUCLEOTIDE SEQUENCE [LARGE SCALE GENOMIC DNA]</scope>
    <source>
        <strain evidence="4 5">YOKOZUNA-1</strain>
    </source>
</reference>
<organism evidence="4 5">
    <name type="scientific">Ramazzottius varieornatus</name>
    <name type="common">Water bear</name>
    <name type="synonym">Tardigrade</name>
    <dbReference type="NCBI Taxonomy" id="947166"/>
    <lineage>
        <taxon>Eukaryota</taxon>
        <taxon>Metazoa</taxon>
        <taxon>Ecdysozoa</taxon>
        <taxon>Tardigrada</taxon>
        <taxon>Eutardigrada</taxon>
        <taxon>Parachela</taxon>
        <taxon>Hypsibioidea</taxon>
        <taxon>Ramazzottiidae</taxon>
        <taxon>Ramazzottius</taxon>
    </lineage>
</organism>
<keyword evidence="5" id="KW-1185">Reference proteome</keyword>
<accession>A0A1D1W4F7</accession>
<dbReference type="AlphaFoldDB" id="A0A1D1W4F7"/>
<dbReference type="InterPro" id="IPR055377">
    <property type="entry name" value="GH3_M"/>
</dbReference>
<evidence type="ECO:0000313" key="5">
    <source>
        <dbReference type="Proteomes" id="UP000186922"/>
    </source>
</evidence>
<feature type="domain" description="GH3 middle" evidence="2">
    <location>
        <begin position="449"/>
        <end position="521"/>
    </location>
</feature>
<dbReference type="Pfam" id="PF23572">
    <property type="entry name" value="GH3_C"/>
    <property type="match status" value="1"/>
</dbReference>
<gene>
    <name evidence="4" type="primary">RvY_17898-1</name>
    <name evidence="4" type="synonym">RvY_17898.1</name>
    <name evidence="4" type="ORF">RvY_17898</name>
</gene>
<dbReference type="GO" id="GO:0016881">
    <property type="term" value="F:acid-amino acid ligase activity"/>
    <property type="evidence" value="ECO:0007669"/>
    <property type="project" value="TreeGrafter"/>
</dbReference>
<protein>
    <submittedName>
        <fullName evidence="4">Uncharacterized protein</fullName>
    </submittedName>
</protein>
<keyword evidence="1" id="KW-0472">Membrane</keyword>
<evidence type="ECO:0000259" key="2">
    <source>
        <dbReference type="Pfam" id="PF23571"/>
    </source>
</evidence>
<evidence type="ECO:0000313" key="4">
    <source>
        <dbReference type="EMBL" id="GAV08166.1"/>
    </source>
</evidence>
<evidence type="ECO:0000256" key="1">
    <source>
        <dbReference type="SAM" id="Phobius"/>
    </source>
</evidence>
<dbReference type="Pfam" id="PF23571">
    <property type="entry name" value="GH3_M"/>
    <property type="match status" value="1"/>
</dbReference>
<evidence type="ECO:0000259" key="3">
    <source>
        <dbReference type="Pfam" id="PF23572"/>
    </source>
</evidence>
<dbReference type="PANTHER" id="PTHR31901">
    <property type="entry name" value="GH3 DOMAIN-CONTAINING PROTEIN"/>
    <property type="match status" value="1"/>
</dbReference>
<dbReference type="GO" id="GO:0005737">
    <property type="term" value="C:cytoplasm"/>
    <property type="evidence" value="ECO:0007669"/>
    <property type="project" value="TreeGrafter"/>
</dbReference>
<dbReference type="Proteomes" id="UP000186922">
    <property type="component" value="Unassembled WGS sequence"/>
</dbReference>